<reference evidence="4 5" key="1">
    <citation type="submission" date="2017-03" db="EMBL/GenBank/DDBJ databases">
        <title>Paenibacillus larvae genome sequencing.</title>
        <authorList>
            <person name="Dingman D.W."/>
        </authorList>
    </citation>
    <scope>NUCLEOTIDE SEQUENCE [LARGE SCALE GENOMIC DNA]</scope>
    <source>
        <strain evidence="4 5">SAG 10367</strain>
    </source>
</reference>
<dbReference type="PANTHER" id="PTHR43248">
    <property type="entry name" value="2-SUCCINYL-6-HYDROXY-2,4-CYCLOHEXADIENE-1-CARBOXYLATE SYNTHASE"/>
    <property type="match status" value="1"/>
</dbReference>
<dbReference type="RefSeq" id="WP_023483294.1">
    <property type="nucleotide sequence ID" value="NZ_CP019794.1"/>
</dbReference>
<organism evidence="4 5">
    <name type="scientific">Paenibacillus larvae subsp. pulvifaciens</name>
    <dbReference type="NCBI Taxonomy" id="1477"/>
    <lineage>
        <taxon>Bacteria</taxon>
        <taxon>Bacillati</taxon>
        <taxon>Bacillota</taxon>
        <taxon>Bacilli</taxon>
        <taxon>Bacillales</taxon>
        <taxon>Paenibacillaceae</taxon>
        <taxon>Paenibacillus</taxon>
    </lineage>
</organism>
<dbReference type="AlphaFoldDB" id="A0A1U9YLB1"/>
<gene>
    <name evidence="4" type="ORF">B7C51_06505</name>
</gene>
<dbReference type="InterPro" id="IPR000073">
    <property type="entry name" value="AB_hydrolase_1"/>
</dbReference>
<dbReference type="InterPro" id="IPR051601">
    <property type="entry name" value="Serine_prot/Carboxylest_S33"/>
</dbReference>
<dbReference type="GeneID" id="64220119"/>
<proteinExistence type="inferred from homology"/>
<feature type="domain" description="AB hydrolase-1" evidence="3">
    <location>
        <begin position="44"/>
        <end position="316"/>
    </location>
</feature>
<dbReference type="GO" id="GO:0006508">
    <property type="term" value="P:proteolysis"/>
    <property type="evidence" value="ECO:0007669"/>
    <property type="project" value="InterPro"/>
</dbReference>
<dbReference type="PRINTS" id="PR00793">
    <property type="entry name" value="PROAMNOPTASE"/>
</dbReference>
<dbReference type="SUPFAM" id="SSF53474">
    <property type="entry name" value="alpha/beta-Hydrolases"/>
    <property type="match status" value="1"/>
</dbReference>
<sequence>MFQQKMPLYSKNRQSGIAAVERWNVGGINQWVMMRGMDIKKPLLLFLHGGPGIAQIGFARSFQKELEEHFVVVNWDQRGSGLSFSKQISPASMNVNQFVQDTLEVTTKLLERFQRPKLYLVGHSWGSILGMLAIKQKPEYFYAYYGIGQISDMLQNEEFCYQYSLNEAQKRGWQKAVKELGSLGPRPFTDQKSLNIQRKWLGRLGGIYHEVNVPALMLKGMLASKEYGWMDLIRYTAGTFFSTKTMWPEIAKINVAGKVPEVNVPVIINAGKYDYSTPSELSRHYYQTLRAPDKGWFWFERSGHSPHFEEPERFREVVLSTYRTYSQY</sequence>
<dbReference type="Proteomes" id="UP000192727">
    <property type="component" value="Chromosome"/>
</dbReference>
<keyword evidence="2" id="KW-0378">Hydrolase</keyword>
<evidence type="ECO:0000256" key="1">
    <source>
        <dbReference type="ARBA" id="ARBA00010088"/>
    </source>
</evidence>
<accession>A0A1U9YLB1</accession>
<dbReference type="InterPro" id="IPR002410">
    <property type="entry name" value="Peptidase_S33"/>
</dbReference>
<evidence type="ECO:0000259" key="3">
    <source>
        <dbReference type="Pfam" id="PF12697"/>
    </source>
</evidence>
<dbReference type="Pfam" id="PF12697">
    <property type="entry name" value="Abhydrolase_6"/>
    <property type="match status" value="1"/>
</dbReference>
<evidence type="ECO:0000313" key="5">
    <source>
        <dbReference type="Proteomes" id="UP000192727"/>
    </source>
</evidence>
<dbReference type="Gene3D" id="3.40.50.1820">
    <property type="entry name" value="alpha/beta hydrolase"/>
    <property type="match status" value="1"/>
</dbReference>
<dbReference type="EMBL" id="CP020557">
    <property type="protein sequence ID" value="ARF67547.1"/>
    <property type="molecule type" value="Genomic_DNA"/>
</dbReference>
<comment type="similarity">
    <text evidence="1">Belongs to the peptidase S33 family.</text>
</comment>
<name>A0A1U9YLB1_9BACL</name>
<evidence type="ECO:0000256" key="2">
    <source>
        <dbReference type="ARBA" id="ARBA00022801"/>
    </source>
</evidence>
<dbReference type="PANTHER" id="PTHR43248:SF2">
    <property type="entry name" value="PROLYL AMINOPEPTIDASE"/>
    <property type="match status" value="1"/>
</dbReference>
<dbReference type="InterPro" id="IPR029058">
    <property type="entry name" value="AB_hydrolase_fold"/>
</dbReference>
<evidence type="ECO:0000313" key="4">
    <source>
        <dbReference type="EMBL" id="ARF67547.1"/>
    </source>
</evidence>
<protein>
    <recommendedName>
        <fullName evidence="3">AB hydrolase-1 domain-containing protein</fullName>
    </recommendedName>
</protein>
<dbReference type="GO" id="GO:0004177">
    <property type="term" value="F:aminopeptidase activity"/>
    <property type="evidence" value="ECO:0007669"/>
    <property type="project" value="UniProtKB-EC"/>
</dbReference>